<protein>
    <submittedName>
        <fullName evidence="1">Uncharacterized protein</fullName>
    </submittedName>
</protein>
<sequence length="296" mass="33154">MATSVLSRSQIKLLSQILHSTSLSLGRDSQLALQRETLSRLLGFNDWNSASALLPDKIAGDTDVAIALLEMPQHDAKRIMCVGRDAPWRLPEKARDYLVDRSVDPSQYVVTSYTRPDSLLPQEKRYYETIFSPSAGEPITYKEQLTPAEIDYRPSYHTPVVITFANLQGKFAFKLTVWLVSLYSKTDSASYFTGAAAKPLYNSIIQSITGTEPKLREAYCIVGNADANFPYAIVRCDERGAELEFIKALRYSPGGEIWERLKGYNDQLGLSLLDVAEVTNSRWITDCENNGGETYD</sequence>
<accession>A0ABX9XCA8</accession>
<evidence type="ECO:0000313" key="2">
    <source>
        <dbReference type="Proteomes" id="UP000275199"/>
    </source>
</evidence>
<gene>
    <name evidence="1" type="ORF">EF096_20240</name>
</gene>
<dbReference type="RefSeq" id="WP_123891513.1">
    <property type="nucleotide sequence ID" value="NZ_RKKU01000065.1"/>
</dbReference>
<comment type="caution">
    <text evidence="1">The sequence shown here is derived from an EMBL/GenBank/DDBJ whole genome shotgun (WGS) entry which is preliminary data.</text>
</comment>
<dbReference type="Proteomes" id="UP000275199">
    <property type="component" value="Unassembled WGS sequence"/>
</dbReference>
<keyword evidence="2" id="KW-1185">Reference proteome</keyword>
<organism evidence="1 2">
    <name type="scientific">Pseudomonas neustonica</name>
    <dbReference type="NCBI Taxonomy" id="2487346"/>
    <lineage>
        <taxon>Bacteria</taxon>
        <taxon>Pseudomonadati</taxon>
        <taxon>Pseudomonadota</taxon>
        <taxon>Gammaproteobacteria</taxon>
        <taxon>Pseudomonadales</taxon>
        <taxon>Pseudomonadaceae</taxon>
        <taxon>Pseudomonas</taxon>
    </lineage>
</organism>
<dbReference type="EMBL" id="RKKU01000065">
    <property type="protein sequence ID" value="ROZ80048.1"/>
    <property type="molecule type" value="Genomic_DNA"/>
</dbReference>
<name>A0ABX9XCA8_9PSED</name>
<reference evidence="1 2" key="1">
    <citation type="submission" date="2018-11" db="EMBL/GenBank/DDBJ databases">
        <authorList>
            <person name="Jang G.I."/>
            <person name="Hwang C.Y."/>
        </authorList>
    </citation>
    <scope>NUCLEOTIDE SEQUENCE [LARGE SCALE GENOMIC DNA]</scope>
    <source>
        <strain evidence="1 2">SSM26</strain>
    </source>
</reference>
<evidence type="ECO:0000313" key="1">
    <source>
        <dbReference type="EMBL" id="ROZ80048.1"/>
    </source>
</evidence>
<proteinExistence type="predicted"/>